<gene>
    <name evidence="2" type="ORF">UY19_C0008G0060</name>
</gene>
<dbReference type="AlphaFoldDB" id="A0A0G1U716"/>
<organism evidence="2 3">
    <name type="scientific">Candidatus Wolfebacteria bacterium GW2011_GWA2_47_9b</name>
    <dbReference type="NCBI Taxonomy" id="1619005"/>
    <lineage>
        <taxon>Bacteria</taxon>
        <taxon>Candidatus Wolfeibacteriota</taxon>
    </lineage>
</organism>
<dbReference type="Proteomes" id="UP000033882">
    <property type="component" value="Unassembled WGS sequence"/>
</dbReference>
<accession>A0A0G1U716</accession>
<evidence type="ECO:0000313" key="2">
    <source>
        <dbReference type="EMBL" id="KKU89906.1"/>
    </source>
</evidence>
<keyword evidence="1" id="KW-0472">Membrane</keyword>
<evidence type="ECO:0000313" key="3">
    <source>
        <dbReference type="Proteomes" id="UP000033882"/>
    </source>
</evidence>
<protein>
    <submittedName>
        <fullName evidence="2">Uncharacterized protein</fullName>
    </submittedName>
</protein>
<feature type="transmembrane region" description="Helical" evidence="1">
    <location>
        <begin position="22"/>
        <end position="41"/>
    </location>
</feature>
<keyword evidence="1" id="KW-1133">Transmembrane helix</keyword>
<evidence type="ECO:0000256" key="1">
    <source>
        <dbReference type="SAM" id="Phobius"/>
    </source>
</evidence>
<reference evidence="2 3" key="1">
    <citation type="journal article" date="2015" name="Nature">
        <title>rRNA introns, odd ribosomes, and small enigmatic genomes across a large radiation of phyla.</title>
        <authorList>
            <person name="Brown C.T."/>
            <person name="Hug L.A."/>
            <person name="Thomas B.C."/>
            <person name="Sharon I."/>
            <person name="Castelle C.J."/>
            <person name="Singh A."/>
            <person name="Wilkins M.J."/>
            <person name="Williams K.H."/>
            <person name="Banfield J.F."/>
        </authorList>
    </citation>
    <scope>NUCLEOTIDE SEQUENCE [LARGE SCALE GENOMIC DNA]</scope>
</reference>
<keyword evidence="1" id="KW-0812">Transmembrane</keyword>
<proteinExistence type="predicted"/>
<sequence>MIEKLIEKLIELFSVKGHKNTAIKAGIFLLVIFDLIDYLILQLRLRRDQYCARR</sequence>
<dbReference type="EMBL" id="LCPB01000008">
    <property type="protein sequence ID" value="KKU89906.1"/>
    <property type="molecule type" value="Genomic_DNA"/>
</dbReference>
<comment type="caution">
    <text evidence="2">The sequence shown here is derived from an EMBL/GenBank/DDBJ whole genome shotgun (WGS) entry which is preliminary data.</text>
</comment>
<name>A0A0G1U716_9BACT</name>